<evidence type="ECO:0000259" key="2">
    <source>
        <dbReference type="PROSITE" id="PS50110"/>
    </source>
</evidence>
<feature type="domain" description="Response regulatory" evidence="2">
    <location>
        <begin position="3"/>
        <end position="130"/>
    </location>
</feature>
<evidence type="ECO:0000313" key="3">
    <source>
        <dbReference type="EMBL" id="BBD09599.1"/>
    </source>
</evidence>
<dbReference type="PANTHER" id="PTHR43228">
    <property type="entry name" value="TWO-COMPONENT RESPONSE REGULATOR"/>
    <property type="match status" value="1"/>
</dbReference>
<evidence type="ECO:0000256" key="1">
    <source>
        <dbReference type="PROSITE-ProRule" id="PRU00169"/>
    </source>
</evidence>
<reference evidence="3 4" key="1">
    <citation type="journal article" date="2018" name="Sci. Adv.">
        <title>Multi-heme cytochromes provide a pathway for survival in energy-limited environments.</title>
        <authorList>
            <person name="Deng X."/>
            <person name="Dohmae N."/>
            <person name="Nealson K.H."/>
            <person name="Hashimoto K."/>
            <person name="Okamoto A."/>
        </authorList>
    </citation>
    <scope>NUCLEOTIDE SEQUENCE [LARGE SCALE GENOMIC DNA]</scope>
    <source>
        <strain evidence="3 4">IS5</strain>
    </source>
</reference>
<name>A0A2Z6B255_9BACT</name>
<dbReference type="PROSITE" id="PS50110">
    <property type="entry name" value="RESPONSE_REGULATORY"/>
    <property type="match status" value="1"/>
</dbReference>
<dbReference type="AlphaFoldDB" id="A0A2Z6B255"/>
<dbReference type="SMART" id="SM00448">
    <property type="entry name" value="REC"/>
    <property type="match status" value="1"/>
</dbReference>
<dbReference type="PANTHER" id="PTHR43228:SF1">
    <property type="entry name" value="TWO-COMPONENT RESPONSE REGULATOR ARR22"/>
    <property type="match status" value="1"/>
</dbReference>
<dbReference type="SUPFAM" id="SSF52172">
    <property type="entry name" value="CheY-like"/>
    <property type="match status" value="1"/>
</dbReference>
<dbReference type="KEGG" id="dfl:DFE_2873"/>
<dbReference type="Proteomes" id="UP000269883">
    <property type="component" value="Chromosome"/>
</dbReference>
<accession>A0A2Z6B255</accession>
<protein>
    <submittedName>
        <fullName evidence="3">Putative response regulator receiver protein</fullName>
    </submittedName>
</protein>
<sequence>MLNILIVDDSDSLRFILKAFFKNIGHCQEAVNGRQAVARVKAALDKGERFDVILMDIMMPELDGLDATKAIVALFEERDVPKQDRPKVIMLTCLNDPKHMIEAQYQCGACSYITKPFEREILFETFANLGLMPNPLDGEDDEG</sequence>
<proteinExistence type="predicted"/>
<dbReference type="InterPro" id="IPR011006">
    <property type="entry name" value="CheY-like_superfamily"/>
</dbReference>
<organism evidence="3 4">
    <name type="scientific">Desulfovibrio ferrophilus</name>
    <dbReference type="NCBI Taxonomy" id="241368"/>
    <lineage>
        <taxon>Bacteria</taxon>
        <taxon>Pseudomonadati</taxon>
        <taxon>Thermodesulfobacteriota</taxon>
        <taxon>Desulfovibrionia</taxon>
        <taxon>Desulfovibrionales</taxon>
        <taxon>Desulfovibrionaceae</taxon>
        <taxon>Desulfovibrio</taxon>
    </lineage>
</organism>
<dbReference type="EMBL" id="AP017378">
    <property type="protein sequence ID" value="BBD09599.1"/>
    <property type="molecule type" value="Genomic_DNA"/>
</dbReference>
<keyword evidence="1" id="KW-0597">Phosphoprotein</keyword>
<dbReference type="InterPro" id="IPR052048">
    <property type="entry name" value="ST_Response_Regulator"/>
</dbReference>
<evidence type="ECO:0000313" key="4">
    <source>
        <dbReference type="Proteomes" id="UP000269883"/>
    </source>
</evidence>
<dbReference type="CDD" id="cd17546">
    <property type="entry name" value="REC_hyHK_CKI1_RcsC-like"/>
    <property type="match status" value="1"/>
</dbReference>
<dbReference type="Pfam" id="PF00072">
    <property type="entry name" value="Response_reg"/>
    <property type="match status" value="1"/>
</dbReference>
<keyword evidence="4" id="KW-1185">Reference proteome</keyword>
<dbReference type="InterPro" id="IPR001789">
    <property type="entry name" value="Sig_transdc_resp-reg_receiver"/>
</dbReference>
<gene>
    <name evidence="3" type="ORF">DFE_2873</name>
</gene>
<dbReference type="Gene3D" id="3.40.50.2300">
    <property type="match status" value="1"/>
</dbReference>
<dbReference type="GO" id="GO:0000160">
    <property type="term" value="P:phosphorelay signal transduction system"/>
    <property type="evidence" value="ECO:0007669"/>
    <property type="project" value="InterPro"/>
</dbReference>
<feature type="modified residue" description="4-aspartylphosphate" evidence="1">
    <location>
        <position position="56"/>
    </location>
</feature>